<dbReference type="Proteomes" id="UP001153636">
    <property type="component" value="Chromosome 16"/>
</dbReference>
<keyword evidence="3" id="KW-1185">Reference proteome</keyword>
<evidence type="ECO:0000313" key="3">
    <source>
        <dbReference type="Proteomes" id="UP001153636"/>
    </source>
</evidence>
<organism evidence="2 3">
    <name type="scientific">Psylliodes chrysocephalus</name>
    <dbReference type="NCBI Taxonomy" id="3402493"/>
    <lineage>
        <taxon>Eukaryota</taxon>
        <taxon>Metazoa</taxon>
        <taxon>Ecdysozoa</taxon>
        <taxon>Arthropoda</taxon>
        <taxon>Hexapoda</taxon>
        <taxon>Insecta</taxon>
        <taxon>Pterygota</taxon>
        <taxon>Neoptera</taxon>
        <taxon>Endopterygota</taxon>
        <taxon>Coleoptera</taxon>
        <taxon>Polyphaga</taxon>
        <taxon>Cucujiformia</taxon>
        <taxon>Chrysomeloidea</taxon>
        <taxon>Chrysomelidae</taxon>
        <taxon>Galerucinae</taxon>
        <taxon>Alticini</taxon>
        <taxon>Psylliodes</taxon>
    </lineage>
</organism>
<sequence length="171" mass="18700">MMIEVVKLFVVVIVTVKFTEACNGYHIKINRIETCIDNSIIQPKNIAVNLDKDCNIVYGGCLEFTKPVKTMMATYEISKAPLPLITGDLDMCQLAGTIKMPQLLQIVNGFGFPKKCPIAAKKFCATGNKSISIAKFKNQLSMAAGLTELKLNIDHDNGKSCVAVSLTVSKR</sequence>
<feature type="signal peptide" evidence="1">
    <location>
        <begin position="1"/>
        <end position="21"/>
    </location>
</feature>
<name>A0A9P0CL07_9CUCU</name>
<dbReference type="OrthoDB" id="8184313at2759"/>
<keyword evidence="1" id="KW-0732">Signal</keyword>
<evidence type="ECO:0000313" key="2">
    <source>
        <dbReference type="EMBL" id="CAH1104114.1"/>
    </source>
</evidence>
<accession>A0A9P0CL07</accession>
<feature type="chain" id="PRO_5040354391" description="MD-2-related lipid-recognition domain-containing protein" evidence="1">
    <location>
        <begin position="22"/>
        <end position="171"/>
    </location>
</feature>
<evidence type="ECO:0008006" key="4">
    <source>
        <dbReference type="Google" id="ProtNLM"/>
    </source>
</evidence>
<protein>
    <recommendedName>
        <fullName evidence="4">MD-2-related lipid-recognition domain-containing protein</fullName>
    </recommendedName>
</protein>
<evidence type="ECO:0000256" key="1">
    <source>
        <dbReference type="SAM" id="SignalP"/>
    </source>
</evidence>
<dbReference type="AlphaFoldDB" id="A0A9P0CL07"/>
<gene>
    <name evidence="2" type="ORF">PSYICH_LOCUS5310</name>
</gene>
<proteinExistence type="predicted"/>
<dbReference type="EMBL" id="OV651828">
    <property type="protein sequence ID" value="CAH1104114.1"/>
    <property type="molecule type" value="Genomic_DNA"/>
</dbReference>
<reference evidence="2" key="1">
    <citation type="submission" date="2022-01" db="EMBL/GenBank/DDBJ databases">
        <authorList>
            <person name="King R."/>
        </authorList>
    </citation>
    <scope>NUCLEOTIDE SEQUENCE</scope>
</reference>